<name>A0A0N4UPD2_DRAME</name>
<evidence type="ECO:0000313" key="1">
    <source>
        <dbReference type="EMBL" id="VDN53442.1"/>
    </source>
</evidence>
<dbReference type="InterPro" id="IPR019374">
    <property type="entry name" value="Ribosomal_mS22"/>
</dbReference>
<evidence type="ECO:0000313" key="3">
    <source>
        <dbReference type="Proteomes" id="UP000274756"/>
    </source>
</evidence>
<dbReference type="EMBL" id="UYYG01000131">
    <property type="protein sequence ID" value="VDN53442.1"/>
    <property type="molecule type" value="Genomic_DNA"/>
</dbReference>
<dbReference type="AlphaFoldDB" id="A0A0N4UPD2"/>
<keyword evidence="3" id="KW-1185">Reference proteome</keyword>
<dbReference type="PANTHER" id="PTHR13071:SF4">
    <property type="entry name" value="SMALL RIBOSOMAL SUBUNIT PROTEIN MS22"/>
    <property type="match status" value="1"/>
</dbReference>
<dbReference type="Proteomes" id="UP000274756">
    <property type="component" value="Unassembled WGS sequence"/>
</dbReference>
<dbReference type="STRING" id="318479.A0A0N4UPD2"/>
<reference evidence="1 3" key="2">
    <citation type="submission" date="2018-11" db="EMBL/GenBank/DDBJ databases">
        <authorList>
            <consortium name="Pathogen Informatics"/>
        </authorList>
    </citation>
    <scope>NUCLEOTIDE SEQUENCE [LARGE SCALE GENOMIC DNA]</scope>
</reference>
<dbReference type="PANTHER" id="PTHR13071">
    <property type="entry name" value="MITOCHONDRIAL 28S RIBOSOMAL PROTEIN S22"/>
    <property type="match status" value="1"/>
</dbReference>
<evidence type="ECO:0000313" key="4">
    <source>
        <dbReference type="WBParaSite" id="DME_0000981101-mRNA-1"/>
    </source>
</evidence>
<proteinExistence type="predicted"/>
<dbReference type="Proteomes" id="UP000038040">
    <property type="component" value="Unplaced"/>
</dbReference>
<dbReference type="Pfam" id="PF10245">
    <property type="entry name" value="MRP-S22"/>
    <property type="match status" value="1"/>
</dbReference>
<dbReference type="GO" id="GO:0003735">
    <property type="term" value="F:structural constituent of ribosome"/>
    <property type="evidence" value="ECO:0007669"/>
    <property type="project" value="TreeGrafter"/>
</dbReference>
<gene>
    <name evidence="1" type="ORF">DME_LOCUS3415</name>
</gene>
<evidence type="ECO:0000313" key="2">
    <source>
        <dbReference type="Proteomes" id="UP000038040"/>
    </source>
</evidence>
<dbReference type="WBParaSite" id="DME_0000981101-mRNA-1">
    <property type="protein sequence ID" value="DME_0000981101-mRNA-1"/>
    <property type="gene ID" value="DME_0000981101"/>
</dbReference>
<dbReference type="GO" id="GO:0005763">
    <property type="term" value="C:mitochondrial small ribosomal subunit"/>
    <property type="evidence" value="ECO:0007669"/>
    <property type="project" value="TreeGrafter"/>
</dbReference>
<organism evidence="2 4">
    <name type="scientific">Dracunculus medinensis</name>
    <name type="common">Guinea worm</name>
    <dbReference type="NCBI Taxonomy" id="318479"/>
    <lineage>
        <taxon>Eukaryota</taxon>
        <taxon>Metazoa</taxon>
        <taxon>Ecdysozoa</taxon>
        <taxon>Nematoda</taxon>
        <taxon>Chromadorea</taxon>
        <taxon>Rhabditida</taxon>
        <taxon>Spirurina</taxon>
        <taxon>Dracunculoidea</taxon>
        <taxon>Dracunculidae</taxon>
        <taxon>Dracunculus</taxon>
    </lineage>
</organism>
<sequence>MLQSKISIGIPIPNRLFTMDEVQKLLKEITGADIHGKIFSYRIINLPERSHYALMTQEMYEQSLERMKLKGLHYLQFFPIKEPRTEEPDIIAVDPEINGFDESKFIFVDTTFDVTDVDRTIVVRETDGTLRTANPEEHDRMNRIFFEKPSRPVNEPPLFKDPWLQVFSKFILLWILIYQLDKHLCRTIFDRVVQSKKFSILHSTRHYGPFVFYLLINNNIAPLLNYYGSRAKLELYFL</sequence>
<accession>A0A0N4UPD2</accession>
<dbReference type="OrthoDB" id="497541at2759"/>
<reference evidence="4" key="1">
    <citation type="submission" date="2017-02" db="UniProtKB">
        <authorList>
            <consortium name="WormBaseParasite"/>
        </authorList>
    </citation>
    <scope>IDENTIFICATION</scope>
</reference>
<protein>
    <submittedName>
        <fullName evidence="1 4">Uncharacterized protein</fullName>
    </submittedName>
</protein>